<evidence type="ECO:0000313" key="7">
    <source>
        <dbReference type="Proteomes" id="UP001162131"/>
    </source>
</evidence>
<keyword evidence="3" id="KW-0963">Cytoplasm</keyword>
<proteinExistence type="predicted"/>
<evidence type="ECO:0000256" key="1">
    <source>
        <dbReference type="ARBA" id="ARBA00004138"/>
    </source>
</evidence>
<dbReference type="Proteomes" id="UP001162131">
    <property type="component" value="Unassembled WGS sequence"/>
</dbReference>
<dbReference type="Pfam" id="PF14892">
    <property type="entry name" value="PIRC1_2"/>
    <property type="match status" value="1"/>
</dbReference>
<comment type="caution">
    <text evidence="6">The sequence shown here is derived from an EMBL/GenBank/DDBJ whole genome shotgun (WGS) entry which is preliminary data.</text>
</comment>
<evidence type="ECO:0000313" key="6">
    <source>
        <dbReference type="EMBL" id="CAG9330412.1"/>
    </source>
</evidence>
<sequence length="78" mass="9159">MESEEEFQKKAKQLFYKTSAQQVGLRAVEIGERSKNGIDGKFTRHLLDSGMWRNNGLYTRVENDRYIDGSKDWMDKIN</sequence>
<evidence type="ECO:0000256" key="4">
    <source>
        <dbReference type="ARBA" id="ARBA00023212"/>
    </source>
</evidence>
<name>A0AAU9KB52_9CILI</name>
<dbReference type="GO" id="GO:0005879">
    <property type="term" value="C:axonemal microtubule"/>
    <property type="evidence" value="ECO:0007669"/>
    <property type="project" value="InterPro"/>
</dbReference>
<protein>
    <submittedName>
        <fullName evidence="6">Uncharacterized protein</fullName>
    </submittedName>
</protein>
<dbReference type="AlphaFoldDB" id="A0AAU9KB52"/>
<evidence type="ECO:0000256" key="3">
    <source>
        <dbReference type="ARBA" id="ARBA00022490"/>
    </source>
</evidence>
<reference evidence="6" key="1">
    <citation type="submission" date="2021-09" db="EMBL/GenBank/DDBJ databases">
        <authorList>
            <consortium name="AG Swart"/>
            <person name="Singh M."/>
            <person name="Singh A."/>
            <person name="Seah K."/>
            <person name="Emmerich C."/>
        </authorList>
    </citation>
    <scope>NUCLEOTIDE SEQUENCE</scope>
    <source>
        <strain evidence="6">ATCC30299</strain>
    </source>
</reference>
<keyword evidence="7" id="KW-1185">Reference proteome</keyword>
<dbReference type="EMBL" id="CAJZBQ010000051">
    <property type="protein sequence ID" value="CAG9330412.1"/>
    <property type="molecule type" value="Genomic_DNA"/>
</dbReference>
<evidence type="ECO:0000256" key="2">
    <source>
        <dbReference type="ARBA" id="ARBA00004245"/>
    </source>
</evidence>
<comment type="subcellular location">
    <subcellularLocation>
        <location evidence="1">Cell projection</location>
        <location evidence="1">Cilium</location>
    </subcellularLocation>
    <subcellularLocation>
        <location evidence="2">Cytoplasm</location>
        <location evidence="2">Cytoskeleton</location>
    </subcellularLocation>
</comment>
<organism evidence="6 7">
    <name type="scientific">Blepharisma stoltei</name>
    <dbReference type="NCBI Taxonomy" id="1481888"/>
    <lineage>
        <taxon>Eukaryota</taxon>
        <taxon>Sar</taxon>
        <taxon>Alveolata</taxon>
        <taxon>Ciliophora</taxon>
        <taxon>Postciliodesmatophora</taxon>
        <taxon>Heterotrichea</taxon>
        <taxon>Heterotrichida</taxon>
        <taxon>Blepharismidae</taxon>
        <taxon>Blepharisma</taxon>
    </lineage>
</organism>
<evidence type="ECO:0000256" key="5">
    <source>
        <dbReference type="ARBA" id="ARBA00023273"/>
    </source>
</evidence>
<dbReference type="GO" id="GO:0035082">
    <property type="term" value="P:axoneme assembly"/>
    <property type="evidence" value="ECO:0007669"/>
    <property type="project" value="InterPro"/>
</dbReference>
<accession>A0AAU9KB52</accession>
<gene>
    <name evidence="6" type="ORF">BSTOLATCC_MIC51004</name>
</gene>
<keyword evidence="4" id="KW-0206">Cytoskeleton</keyword>
<dbReference type="InterPro" id="IPR026507">
    <property type="entry name" value="PIRC1/2"/>
</dbReference>
<keyword evidence="5" id="KW-0966">Cell projection</keyword>